<comment type="caution">
    <text evidence="2">The sequence shown here is derived from an EMBL/GenBank/DDBJ whole genome shotgun (WGS) entry which is preliminary data.</text>
</comment>
<dbReference type="EMBL" id="JACHHO010000002">
    <property type="protein sequence ID" value="MBB5204562.1"/>
    <property type="molecule type" value="Genomic_DNA"/>
</dbReference>
<evidence type="ECO:0000313" key="2">
    <source>
        <dbReference type="EMBL" id="MBB5204562.1"/>
    </source>
</evidence>
<sequence length="273" mass="29632">MRGFWRGILLWLAVAGGAAGASKPVPTAPTAPTARICMAASQPVSPALWLEAGLPFGGVMQVDTLFLGLLAQRLGLRLEPLVLPWRRCLLDAQEGRVDGVMAVSHSDERAQWLAYPESQGGLDLAQRVRTDRYHWYVRADSPMRWDGKTLQGLGSGSVGAVAGYSVVGVLKQQGFRVDEQVGSTQASLRMVGLGRLEAAALLVTEADPQLQADAELAKALRRLEPALLERPYFLGFGKTFKARNEALVQRIWAGLAPVRESPWLARAEGRSPR</sequence>
<reference evidence="2 3" key="1">
    <citation type="submission" date="2020-08" db="EMBL/GenBank/DDBJ databases">
        <title>Genomic Encyclopedia of Type Strains, Phase IV (KMG-IV): sequencing the most valuable type-strain genomes for metagenomic binning, comparative biology and taxonomic classification.</title>
        <authorList>
            <person name="Goeker M."/>
        </authorList>
    </citation>
    <scope>NUCLEOTIDE SEQUENCE [LARGE SCALE GENOMIC DNA]</scope>
    <source>
        <strain evidence="2 3">DSM 23958</strain>
    </source>
</reference>
<keyword evidence="3" id="KW-1185">Reference proteome</keyword>
<dbReference type="Gene3D" id="3.40.190.10">
    <property type="entry name" value="Periplasmic binding protein-like II"/>
    <property type="match status" value="2"/>
</dbReference>
<gene>
    <name evidence="2" type="ORF">HNQ51_001876</name>
</gene>
<keyword evidence="1" id="KW-0732">Signal</keyword>
<dbReference type="SUPFAM" id="SSF53850">
    <property type="entry name" value="Periplasmic binding protein-like II"/>
    <property type="match status" value="1"/>
</dbReference>
<accession>A0A840S4S5</accession>
<proteinExistence type="predicted"/>
<evidence type="ECO:0000313" key="3">
    <source>
        <dbReference type="Proteomes" id="UP000554837"/>
    </source>
</evidence>
<feature type="chain" id="PRO_5032598623" evidence="1">
    <location>
        <begin position="21"/>
        <end position="273"/>
    </location>
</feature>
<protein>
    <submittedName>
        <fullName evidence="2">Polar amino acid transport system substrate-binding protein</fullName>
    </submittedName>
</protein>
<organism evidence="2 3">
    <name type="scientific">Inhella inkyongensis</name>
    <dbReference type="NCBI Taxonomy" id="392593"/>
    <lineage>
        <taxon>Bacteria</taxon>
        <taxon>Pseudomonadati</taxon>
        <taxon>Pseudomonadota</taxon>
        <taxon>Betaproteobacteria</taxon>
        <taxon>Burkholderiales</taxon>
        <taxon>Sphaerotilaceae</taxon>
        <taxon>Inhella</taxon>
    </lineage>
</organism>
<evidence type="ECO:0000256" key="1">
    <source>
        <dbReference type="SAM" id="SignalP"/>
    </source>
</evidence>
<dbReference type="OrthoDB" id="9133137at2"/>
<name>A0A840S4S5_9BURK</name>
<dbReference type="RefSeq" id="WP_138855773.1">
    <property type="nucleotide sequence ID" value="NZ_CP040709.1"/>
</dbReference>
<dbReference type="AlphaFoldDB" id="A0A840S4S5"/>
<dbReference type="Proteomes" id="UP000554837">
    <property type="component" value="Unassembled WGS sequence"/>
</dbReference>
<feature type="signal peptide" evidence="1">
    <location>
        <begin position="1"/>
        <end position="20"/>
    </location>
</feature>